<reference evidence="8 9" key="1">
    <citation type="submission" date="2015-04" db="EMBL/GenBank/DDBJ databases">
        <title>Genome sequence of Ceratocystis platani, a major pathogen of plane trees.</title>
        <authorList>
            <person name="Belbahri L."/>
        </authorList>
    </citation>
    <scope>NUCLEOTIDE SEQUENCE [LARGE SCALE GENOMIC DNA]</scope>
    <source>
        <strain evidence="8 9">CFO</strain>
    </source>
</reference>
<dbReference type="OrthoDB" id="2138173at2759"/>
<evidence type="ECO:0000313" key="9">
    <source>
        <dbReference type="Proteomes" id="UP000034841"/>
    </source>
</evidence>
<dbReference type="AlphaFoldDB" id="A0A0F8CZV6"/>
<organism evidence="8 9">
    <name type="scientific">Ceratocystis fimbriata f. sp. platani</name>
    <dbReference type="NCBI Taxonomy" id="88771"/>
    <lineage>
        <taxon>Eukaryota</taxon>
        <taxon>Fungi</taxon>
        <taxon>Dikarya</taxon>
        <taxon>Ascomycota</taxon>
        <taxon>Pezizomycotina</taxon>
        <taxon>Sordariomycetes</taxon>
        <taxon>Hypocreomycetidae</taxon>
        <taxon>Microascales</taxon>
        <taxon>Ceratocystidaceae</taxon>
        <taxon>Ceratocystis</taxon>
    </lineage>
</organism>
<dbReference type="Gene3D" id="3.40.109.10">
    <property type="entry name" value="NADH Oxidase"/>
    <property type="match status" value="1"/>
</dbReference>
<feature type="domain" description="Nitroreductase" evidence="7">
    <location>
        <begin position="15"/>
        <end position="182"/>
    </location>
</feature>
<evidence type="ECO:0000256" key="3">
    <source>
        <dbReference type="ARBA" id="ARBA00007118"/>
    </source>
</evidence>
<proteinExistence type="inferred from homology"/>
<gene>
    <name evidence="8" type="primary">HBN1</name>
    <name evidence="8" type="ORF">CFO_g1519</name>
</gene>
<comment type="subcellular location">
    <subcellularLocation>
        <location evidence="2">Cytoplasm</location>
    </subcellularLocation>
    <subcellularLocation>
        <location evidence="1">Nucleus</location>
    </subcellularLocation>
</comment>
<dbReference type="CDD" id="cd02140">
    <property type="entry name" value="Frm2-like"/>
    <property type="match status" value="1"/>
</dbReference>
<dbReference type="PANTHER" id="PTHR43035:SF1">
    <property type="entry name" value="FATTY ACID REPRESSION MUTANT PROTEIN 2-RELATED"/>
    <property type="match status" value="1"/>
</dbReference>
<keyword evidence="4" id="KW-0963">Cytoplasm</keyword>
<sequence length="205" mass="22627">MATKATADTLISLMTARRTYYALNKTLPISNDRVTEIVKEIIKQTPSSFNSQSTRAVVLFGAEHEKLWDFAIAELKKIVPAENWKTTGDKLSGFRAAAGSVLFFTDNVPVKALQDKFATYAPKFPGWATQTNAMSQFATWTALEAEGLGANLQHYNPVIDAQVASEWKIPENWTLDAQLVFGGIAAETYPKDFAPIDERVKSYGA</sequence>
<keyword evidence="5 8" id="KW-0560">Oxidoreductase</keyword>
<keyword evidence="6" id="KW-0539">Nucleus</keyword>
<dbReference type="Pfam" id="PF00881">
    <property type="entry name" value="Nitroreductase"/>
    <property type="match status" value="1"/>
</dbReference>
<dbReference type="GO" id="GO:0034599">
    <property type="term" value="P:cellular response to oxidative stress"/>
    <property type="evidence" value="ECO:0007669"/>
    <property type="project" value="InterPro"/>
</dbReference>
<dbReference type="EMBL" id="LBBL01000062">
    <property type="protein sequence ID" value="KKF96112.1"/>
    <property type="molecule type" value="Genomic_DNA"/>
</dbReference>
<evidence type="ECO:0000256" key="5">
    <source>
        <dbReference type="ARBA" id="ARBA00023002"/>
    </source>
</evidence>
<evidence type="ECO:0000313" key="8">
    <source>
        <dbReference type="EMBL" id="KKF96112.1"/>
    </source>
</evidence>
<name>A0A0F8CZV6_CERFI</name>
<dbReference type="PANTHER" id="PTHR43035">
    <property type="entry name" value="FATTY ACID REPRESSION MUTANT PROTEIN 2-RELATED"/>
    <property type="match status" value="1"/>
</dbReference>
<dbReference type="GO" id="GO:0005737">
    <property type="term" value="C:cytoplasm"/>
    <property type="evidence" value="ECO:0007669"/>
    <property type="project" value="UniProtKB-SubCell"/>
</dbReference>
<evidence type="ECO:0000256" key="2">
    <source>
        <dbReference type="ARBA" id="ARBA00004496"/>
    </source>
</evidence>
<dbReference type="GO" id="GO:0016491">
    <property type="term" value="F:oxidoreductase activity"/>
    <property type="evidence" value="ECO:0007669"/>
    <property type="project" value="UniProtKB-KW"/>
</dbReference>
<evidence type="ECO:0000259" key="7">
    <source>
        <dbReference type="Pfam" id="PF00881"/>
    </source>
</evidence>
<dbReference type="SUPFAM" id="SSF55469">
    <property type="entry name" value="FMN-dependent nitroreductase-like"/>
    <property type="match status" value="1"/>
</dbReference>
<dbReference type="InterPro" id="IPR033877">
    <property type="entry name" value="Frm2/Hbn1"/>
</dbReference>
<dbReference type="EC" id="1.-.-.-" evidence="8"/>
<protein>
    <submittedName>
        <fullName evidence="8">Putative nitroreductase HBN1</fullName>
        <ecNumber evidence="8">1.-.-.-</ecNumber>
    </submittedName>
</protein>
<comment type="similarity">
    <text evidence="3">Belongs to the nitroreductase family.</text>
</comment>
<dbReference type="InterPro" id="IPR029479">
    <property type="entry name" value="Nitroreductase"/>
</dbReference>
<keyword evidence="9" id="KW-1185">Reference proteome</keyword>
<dbReference type="GO" id="GO:0005634">
    <property type="term" value="C:nucleus"/>
    <property type="evidence" value="ECO:0007669"/>
    <property type="project" value="UniProtKB-SubCell"/>
</dbReference>
<dbReference type="InterPro" id="IPR000415">
    <property type="entry name" value="Nitroreductase-like"/>
</dbReference>
<evidence type="ECO:0000256" key="6">
    <source>
        <dbReference type="ARBA" id="ARBA00023242"/>
    </source>
</evidence>
<evidence type="ECO:0000256" key="1">
    <source>
        <dbReference type="ARBA" id="ARBA00004123"/>
    </source>
</evidence>
<dbReference type="Proteomes" id="UP000034841">
    <property type="component" value="Unassembled WGS sequence"/>
</dbReference>
<evidence type="ECO:0000256" key="4">
    <source>
        <dbReference type="ARBA" id="ARBA00022490"/>
    </source>
</evidence>
<dbReference type="FunFam" id="3.40.109.10:FF:000001">
    <property type="entry name" value="Nitroreductase family"/>
    <property type="match status" value="1"/>
</dbReference>
<comment type="caution">
    <text evidence="8">The sequence shown here is derived from an EMBL/GenBank/DDBJ whole genome shotgun (WGS) entry which is preliminary data.</text>
</comment>
<accession>A0A0F8CZV6</accession>